<evidence type="ECO:0000313" key="2">
    <source>
        <dbReference type="EMBL" id="PBL04063.1"/>
    </source>
</evidence>
<dbReference type="InParanoid" id="A0A2H3ELH6"/>
<gene>
    <name evidence="2" type="ORF">ARMGADRAFT_1022569</name>
</gene>
<dbReference type="AlphaFoldDB" id="A0A2H3ELH6"/>
<reference evidence="3" key="1">
    <citation type="journal article" date="2017" name="Nat. Ecol. Evol.">
        <title>Genome expansion and lineage-specific genetic innovations in the forest pathogenic fungi Armillaria.</title>
        <authorList>
            <person name="Sipos G."/>
            <person name="Prasanna A.N."/>
            <person name="Walter M.C."/>
            <person name="O'Connor E."/>
            <person name="Balint B."/>
            <person name="Krizsan K."/>
            <person name="Kiss B."/>
            <person name="Hess J."/>
            <person name="Varga T."/>
            <person name="Slot J."/>
            <person name="Riley R."/>
            <person name="Boka B."/>
            <person name="Rigling D."/>
            <person name="Barry K."/>
            <person name="Lee J."/>
            <person name="Mihaltcheva S."/>
            <person name="LaButti K."/>
            <person name="Lipzen A."/>
            <person name="Waldron R."/>
            <person name="Moloney N.M."/>
            <person name="Sperisen C."/>
            <person name="Kredics L."/>
            <person name="Vagvoelgyi C."/>
            <person name="Patrignani A."/>
            <person name="Fitzpatrick D."/>
            <person name="Nagy I."/>
            <person name="Doyle S."/>
            <person name="Anderson J.B."/>
            <person name="Grigoriev I.V."/>
            <person name="Gueldener U."/>
            <person name="Muensterkoetter M."/>
            <person name="Nagy L.G."/>
        </authorList>
    </citation>
    <scope>NUCLEOTIDE SEQUENCE [LARGE SCALE GENOMIC DNA]</scope>
    <source>
        <strain evidence="3">Ar21-2</strain>
    </source>
</reference>
<sequence length="234" mass="26288">MPDFYQILEIVGRRRDFLLDNIDDYVNAIYDGNGSAWLSNMLARYIAKFPYTVLDERTWGTHLHHWSVETLQTQLERWMDANGCGVAKVGYSLDKDANAALETIREVADAIGNDVSPAVTLNNASVDGSIKDTESTKSMSEEVTNSLSLVDAQIASLHNSSPEGSAMKEEAEEILAVIDANIAKLQTRYDQLRKERDDVRARALELWVESIQFMFVASRGPSDWKTIMQNIICH</sequence>
<dbReference type="OrthoDB" id="2907600at2759"/>
<dbReference type="Proteomes" id="UP000217790">
    <property type="component" value="Unassembled WGS sequence"/>
</dbReference>
<evidence type="ECO:0000256" key="1">
    <source>
        <dbReference type="SAM" id="Coils"/>
    </source>
</evidence>
<name>A0A2H3ELH6_ARMGA</name>
<evidence type="ECO:0000313" key="3">
    <source>
        <dbReference type="Proteomes" id="UP000217790"/>
    </source>
</evidence>
<dbReference type="EMBL" id="KZ293644">
    <property type="protein sequence ID" value="PBL04063.1"/>
    <property type="molecule type" value="Genomic_DNA"/>
</dbReference>
<feature type="coiled-coil region" evidence="1">
    <location>
        <begin position="168"/>
        <end position="202"/>
    </location>
</feature>
<keyword evidence="1" id="KW-0175">Coiled coil</keyword>
<dbReference type="OMA" id="LWVESIQ"/>
<organism evidence="2 3">
    <name type="scientific">Armillaria gallica</name>
    <name type="common">Bulbous honey fungus</name>
    <name type="synonym">Armillaria bulbosa</name>
    <dbReference type="NCBI Taxonomy" id="47427"/>
    <lineage>
        <taxon>Eukaryota</taxon>
        <taxon>Fungi</taxon>
        <taxon>Dikarya</taxon>
        <taxon>Basidiomycota</taxon>
        <taxon>Agaricomycotina</taxon>
        <taxon>Agaricomycetes</taxon>
        <taxon>Agaricomycetidae</taxon>
        <taxon>Agaricales</taxon>
        <taxon>Marasmiineae</taxon>
        <taxon>Physalacriaceae</taxon>
        <taxon>Armillaria</taxon>
    </lineage>
</organism>
<protein>
    <submittedName>
        <fullName evidence="2">Uncharacterized protein</fullName>
    </submittedName>
</protein>
<keyword evidence="3" id="KW-1185">Reference proteome</keyword>
<proteinExistence type="predicted"/>
<accession>A0A2H3ELH6</accession>